<dbReference type="GO" id="GO:0016747">
    <property type="term" value="F:acyltransferase activity, transferring groups other than amino-acyl groups"/>
    <property type="evidence" value="ECO:0007669"/>
    <property type="project" value="InterPro"/>
</dbReference>
<name>A0AAU7CJI5_9BACT</name>
<keyword evidence="4 7" id="KW-0012">Acyltransferase</keyword>
<gene>
    <name evidence="7" type="ORF">V5E97_05170</name>
</gene>
<dbReference type="PANTHER" id="PTHR36449:SF1">
    <property type="entry name" value="ACETYLTRANSFERASE"/>
    <property type="match status" value="1"/>
</dbReference>
<dbReference type="CDD" id="cd04301">
    <property type="entry name" value="NAT_SF"/>
    <property type="match status" value="1"/>
</dbReference>
<evidence type="ECO:0000256" key="2">
    <source>
        <dbReference type="ARBA" id="ARBA00022649"/>
    </source>
</evidence>
<dbReference type="PROSITE" id="PS51186">
    <property type="entry name" value="GNAT"/>
    <property type="match status" value="1"/>
</dbReference>
<dbReference type="AlphaFoldDB" id="A0AAU7CJI5"/>
<dbReference type="Gene3D" id="3.40.630.30">
    <property type="match status" value="1"/>
</dbReference>
<feature type="domain" description="N-acetyltransferase" evidence="6">
    <location>
        <begin position="26"/>
        <end position="165"/>
    </location>
</feature>
<dbReference type="EMBL" id="CP155447">
    <property type="protein sequence ID" value="XBH05410.1"/>
    <property type="molecule type" value="Genomic_DNA"/>
</dbReference>
<dbReference type="PANTHER" id="PTHR36449">
    <property type="entry name" value="ACETYLTRANSFERASE-RELATED"/>
    <property type="match status" value="1"/>
</dbReference>
<reference evidence="7" key="1">
    <citation type="submission" date="2024-05" db="EMBL/GenBank/DDBJ databases">
        <title>Planctomycetes of the genus Singulisphaera possess chitinolytic capabilities.</title>
        <authorList>
            <person name="Ivanova A."/>
        </authorList>
    </citation>
    <scope>NUCLEOTIDE SEQUENCE</scope>
    <source>
        <strain evidence="7">Ch08T</strain>
    </source>
</reference>
<evidence type="ECO:0000256" key="4">
    <source>
        <dbReference type="ARBA" id="ARBA00023315"/>
    </source>
</evidence>
<evidence type="ECO:0000256" key="1">
    <source>
        <dbReference type="ARBA" id="ARBA00022491"/>
    </source>
</evidence>
<evidence type="ECO:0000259" key="6">
    <source>
        <dbReference type="PROSITE" id="PS51186"/>
    </source>
</evidence>
<sequence length="167" mass="18432">MTVGSFLIEALEPGHERSGFTSGVETLDRYFRQQVMQDVRRRATACYVAVETSASRIAGYYTLAAAGIPLAEVPAALAKRLPRYPSVPVARLGRLAVDQAFRGRRLGSALLWDAVQRSLRSEIAVFALVVDAKDEQAEAFYLHHGFVAFGSQPRQLFLPLTKLLIQP</sequence>
<dbReference type="EC" id="2.3.1.-" evidence="7"/>
<evidence type="ECO:0000256" key="5">
    <source>
        <dbReference type="ARBA" id="ARBA00049880"/>
    </source>
</evidence>
<organism evidence="7">
    <name type="scientific">Singulisphaera sp. Ch08</name>
    <dbReference type="NCBI Taxonomy" id="3120278"/>
    <lineage>
        <taxon>Bacteria</taxon>
        <taxon>Pseudomonadati</taxon>
        <taxon>Planctomycetota</taxon>
        <taxon>Planctomycetia</taxon>
        <taxon>Isosphaerales</taxon>
        <taxon>Isosphaeraceae</taxon>
        <taxon>Singulisphaera</taxon>
    </lineage>
</organism>
<accession>A0AAU7CJI5</accession>
<dbReference type="SUPFAM" id="SSF55729">
    <property type="entry name" value="Acyl-CoA N-acyltransferases (Nat)"/>
    <property type="match status" value="1"/>
</dbReference>
<protein>
    <submittedName>
        <fullName evidence="7">GNAT family N-acetyltransferase</fullName>
        <ecNumber evidence="7">2.3.1.-</ecNumber>
    </submittedName>
</protein>
<dbReference type="Pfam" id="PF00583">
    <property type="entry name" value="Acetyltransf_1"/>
    <property type="match status" value="1"/>
</dbReference>
<dbReference type="RefSeq" id="WP_406698226.1">
    <property type="nucleotide sequence ID" value="NZ_CP155447.1"/>
</dbReference>
<keyword evidence="1" id="KW-0678">Repressor</keyword>
<proteinExistence type="predicted"/>
<comment type="catalytic activity">
    <reaction evidence="5">
        <text>glycyl-tRNA(Gly) + acetyl-CoA = N-acetylglycyl-tRNA(Gly) + CoA + H(+)</text>
        <dbReference type="Rhea" id="RHEA:81867"/>
        <dbReference type="Rhea" id="RHEA-COMP:9683"/>
        <dbReference type="Rhea" id="RHEA-COMP:19766"/>
        <dbReference type="ChEBI" id="CHEBI:15378"/>
        <dbReference type="ChEBI" id="CHEBI:57287"/>
        <dbReference type="ChEBI" id="CHEBI:57288"/>
        <dbReference type="ChEBI" id="CHEBI:78522"/>
        <dbReference type="ChEBI" id="CHEBI:232036"/>
    </reaction>
</comment>
<evidence type="ECO:0000256" key="3">
    <source>
        <dbReference type="ARBA" id="ARBA00022679"/>
    </source>
</evidence>
<dbReference type="InterPro" id="IPR016181">
    <property type="entry name" value="Acyl_CoA_acyltransferase"/>
</dbReference>
<keyword evidence="3 7" id="KW-0808">Transferase</keyword>
<evidence type="ECO:0000313" key="7">
    <source>
        <dbReference type="EMBL" id="XBH05410.1"/>
    </source>
</evidence>
<dbReference type="InterPro" id="IPR000182">
    <property type="entry name" value="GNAT_dom"/>
</dbReference>
<keyword evidence="2" id="KW-1277">Toxin-antitoxin system</keyword>